<dbReference type="InterPro" id="IPR016162">
    <property type="entry name" value="Ald_DH_N"/>
</dbReference>
<feature type="active site" evidence="3">
    <location>
        <position position="243"/>
    </location>
</feature>
<proteinExistence type="inferred from homology"/>
<dbReference type="RefSeq" id="WP_175275179.1">
    <property type="nucleotide sequence ID" value="NZ_CP054836.1"/>
</dbReference>
<dbReference type="InterPro" id="IPR016160">
    <property type="entry name" value="Ald_DH_CS_CYS"/>
</dbReference>
<dbReference type="CDD" id="cd07106">
    <property type="entry name" value="ALDH_AldA-AAD23400"/>
    <property type="match status" value="1"/>
</dbReference>
<dbReference type="PANTHER" id="PTHR11699">
    <property type="entry name" value="ALDEHYDE DEHYDROGENASE-RELATED"/>
    <property type="match status" value="1"/>
</dbReference>
<dbReference type="FunFam" id="3.40.309.10:FF:000009">
    <property type="entry name" value="Aldehyde dehydrogenase A"/>
    <property type="match status" value="1"/>
</dbReference>
<dbReference type="Gene3D" id="3.40.309.10">
    <property type="entry name" value="Aldehyde Dehydrogenase, Chain A, domain 2"/>
    <property type="match status" value="1"/>
</dbReference>
<dbReference type="PROSITE" id="PS00070">
    <property type="entry name" value="ALDEHYDE_DEHYDR_CYS"/>
    <property type="match status" value="1"/>
</dbReference>
<keyword evidence="7" id="KW-1185">Reference proteome</keyword>
<evidence type="ECO:0000256" key="3">
    <source>
        <dbReference type="PROSITE-ProRule" id="PRU10007"/>
    </source>
</evidence>
<dbReference type="Pfam" id="PF00171">
    <property type="entry name" value="Aldedh"/>
    <property type="match status" value="1"/>
</dbReference>
<dbReference type="InterPro" id="IPR015590">
    <property type="entry name" value="Aldehyde_DH_dom"/>
</dbReference>
<dbReference type="AlphaFoldDB" id="A0A6N1V9T6"/>
<comment type="similarity">
    <text evidence="1 4">Belongs to the aldehyde dehydrogenase family.</text>
</comment>
<sequence length="468" mass="49621">MTAFAMTIDGQPITPSETFDVINPATGGLAGKCPAGSAEDVNAAVAAAKAAFDEWSQQSDETRRQACRDMARVLGENAEELARLLTTEQGKPLGGLGSRFELGGCQAWAANTAELELPVEVVKDDNEGRIEIHRKPLGVVASITPWNWPLMIAIWHIAPAIRAGNTVVIKPSPYTPLSTLRMVEILNTVLPAGVLNAVTGPDSIGPVLTSHPDVAKVTFTGSTETGKKVMANAAGTLKRLTLELGGNDAGIVLPDTDPKQVAEGIFWGAFINSGQTCACMKRLYVHDSIYDEVCTALVDFASRIPMGDGMDENNVLGPVQNAMQFEKVRELVEDAKANGARVLLGGEAPQGDGYFYPITLLADVTDGMRIVDEEQFGPVLPIIRYTDVEDALTRANSSSMGLGGSVWSKNIDDAAALALRLESGSAWVNSHGGLHPNAPFGGVKQSGIGTEFGVDGLKEFTAIQTLHR</sequence>
<evidence type="ECO:0000256" key="1">
    <source>
        <dbReference type="ARBA" id="ARBA00009986"/>
    </source>
</evidence>
<dbReference type="InterPro" id="IPR029510">
    <property type="entry name" value="Ald_DH_CS_GLU"/>
</dbReference>
<gene>
    <name evidence="6" type="ORF">HTY61_01790</name>
</gene>
<keyword evidence="2 4" id="KW-0560">Oxidoreductase</keyword>
<evidence type="ECO:0000313" key="6">
    <source>
        <dbReference type="EMBL" id="QKV17283.1"/>
    </source>
</evidence>
<dbReference type="SUPFAM" id="SSF53720">
    <property type="entry name" value="ALDH-like"/>
    <property type="match status" value="1"/>
</dbReference>
<dbReference type="FunFam" id="3.40.605.10:FF:000007">
    <property type="entry name" value="NAD/NADP-dependent betaine aldehyde dehydrogenase"/>
    <property type="match status" value="1"/>
</dbReference>
<evidence type="ECO:0000256" key="2">
    <source>
        <dbReference type="ARBA" id="ARBA00023002"/>
    </source>
</evidence>
<dbReference type="Proteomes" id="UP000509367">
    <property type="component" value="Chromosome"/>
</dbReference>
<evidence type="ECO:0000256" key="4">
    <source>
        <dbReference type="RuleBase" id="RU003345"/>
    </source>
</evidence>
<dbReference type="EMBL" id="CP054836">
    <property type="protein sequence ID" value="QKV17283.1"/>
    <property type="molecule type" value="Genomic_DNA"/>
</dbReference>
<feature type="domain" description="Aldehyde dehydrogenase" evidence="5">
    <location>
        <begin position="16"/>
        <end position="465"/>
    </location>
</feature>
<dbReference type="PROSITE" id="PS00687">
    <property type="entry name" value="ALDEHYDE_DEHYDR_GLU"/>
    <property type="match status" value="1"/>
</dbReference>
<dbReference type="InterPro" id="IPR044086">
    <property type="entry name" value="LUC3-like"/>
</dbReference>
<reference evidence="6 7" key="1">
    <citation type="submission" date="2020-06" db="EMBL/GenBank/DDBJ databases">
        <title>Oricola thermophila sp. nov. isolated from a tidal sediments.</title>
        <authorList>
            <person name="Kwon K.K."/>
            <person name="Yang S.-H."/>
            <person name="Park M.-J."/>
        </authorList>
    </citation>
    <scope>NUCLEOTIDE SEQUENCE [LARGE SCALE GENOMIC DNA]</scope>
    <source>
        <strain evidence="6 7">MEBiC13590</strain>
    </source>
</reference>
<protein>
    <submittedName>
        <fullName evidence="6">Aldehyde dehydrogenase family protein</fullName>
    </submittedName>
</protein>
<accession>A0A6N1V9T6</accession>
<evidence type="ECO:0000313" key="7">
    <source>
        <dbReference type="Proteomes" id="UP000509367"/>
    </source>
</evidence>
<dbReference type="InterPro" id="IPR016161">
    <property type="entry name" value="Ald_DH/histidinol_DH"/>
</dbReference>
<dbReference type="KEGG" id="orm:HTY61_01790"/>
<dbReference type="InterPro" id="IPR016163">
    <property type="entry name" value="Ald_DH_C"/>
</dbReference>
<dbReference type="GO" id="GO:0016620">
    <property type="term" value="F:oxidoreductase activity, acting on the aldehyde or oxo group of donors, NAD or NADP as acceptor"/>
    <property type="evidence" value="ECO:0007669"/>
    <property type="project" value="InterPro"/>
</dbReference>
<dbReference type="Gene3D" id="3.40.605.10">
    <property type="entry name" value="Aldehyde Dehydrogenase, Chain A, domain 1"/>
    <property type="match status" value="1"/>
</dbReference>
<name>A0A6N1V9T6_9HYPH</name>
<evidence type="ECO:0000259" key="5">
    <source>
        <dbReference type="Pfam" id="PF00171"/>
    </source>
</evidence>
<organism evidence="6 7">
    <name type="scientific">Oricola thermophila</name>
    <dbReference type="NCBI Taxonomy" id="2742145"/>
    <lineage>
        <taxon>Bacteria</taxon>
        <taxon>Pseudomonadati</taxon>
        <taxon>Pseudomonadota</taxon>
        <taxon>Alphaproteobacteria</taxon>
        <taxon>Hyphomicrobiales</taxon>
        <taxon>Ahrensiaceae</taxon>
        <taxon>Oricola</taxon>
    </lineage>
</organism>